<dbReference type="Gene3D" id="3.20.20.100">
    <property type="entry name" value="NADP-dependent oxidoreductase domain"/>
    <property type="match status" value="1"/>
</dbReference>
<name>A0A382FU16_9ZZZZ</name>
<sequence length="209" mass="23281">MNRREFLSHSTAVSVAASLPLGSIAQETMMARPIPGTDELLPVIGLGAPDVFIDVPPEGKELPKALLQAMIDWGGRYLDTPAFFRPNVPIVGDLLTEMSLQDELFLSGKITVNGKKAGIEHLERTVANLKKRPIDLLLIHNMRTLDEHWATLKDWKEEGRVRYIGVSLTRNLDYVGMEKFMKAERPDFIMTGYSIYHPLAAESTLPLAA</sequence>
<dbReference type="PANTHER" id="PTHR43312:SF1">
    <property type="entry name" value="NADP-DEPENDENT OXIDOREDUCTASE DOMAIN-CONTAINING PROTEIN"/>
    <property type="match status" value="1"/>
</dbReference>
<dbReference type="Pfam" id="PF00248">
    <property type="entry name" value="Aldo_ket_red"/>
    <property type="match status" value="1"/>
</dbReference>
<feature type="non-terminal residue" evidence="2">
    <location>
        <position position="209"/>
    </location>
</feature>
<dbReference type="InterPro" id="IPR036812">
    <property type="entry name" value="NAD(P)_OxRdtase_dom_sf"/>
</dbReference>
<evidence type="ECO:0000259" key="1">
    <source>
        <dbReference type="Pfam" id="PF00248"/>
    </source>
</evidence>
<dbReference type="InterPro" id="IPR053135">
    <property type="entry name" value="AKR2_Oxidoreductase"/>
</dbReference>
<gene>
    <name evidence="2" type="ORF">METZ01_LOCUS218738</name>
</gene>
<dbReference type="PANTHER" id="PTHR43312">
    <property type="entry name" value="D-THREO-ALDOSE 1-DEHYDROGENASE"/>
    <property type="match status" value="1"/>
</dbReference>
<proteinExistence type="predicted"/>
<dbReference type="InterPro" id="IPR023210">
    <property type="entry name" value="NADP_OxRdtase_dom"/>
</dbReference>
<dbReference type="AlphaFoldDB" id="A0A382FU16"/>
<accession>A0A382FU16</accession>
<organism evidence="2">
    <name type="scientific">marine metagenome</name>
    <dbReference type="NCBI Taxonomy" id="408172"/>
    <lineage>
        <taxon>unclassified sequences</taxon>
        <taxon>metagenomes</taxon>
        <taxon>ecological metagenomes</taxon>
    </lineage>
</organism>
<feature type="domain" description="NADP-dependent oxidoreductase" evidence="1">
    <location>
        <begin position="61"/>
        <end position="206"/>
    </location>
</feature>
<protein>
    <recommendedName>
        <fullName evidence="1">NADP-dependent oxidoreductase domain-containing protein</fullName>
    </recommendedName>
</protein>
<dbReference type="EMBL" id="UINC01051567">
    <property type="protein sequence ID" value="SVB65884.1"/>
    <property type="molecule type" value="Genomic_DNA"/>
</dbReference>
<evidence type="ECO:0000313" key="2">
    <source>
        <dbReference type="EMBL" id="SVB65884.1"/>
    </source>
</evidence>
<reference evidence="2" key="1">
    <citation type="submission" date="2018-05" db="EMBL/GenBank/DDBJ databases">
        <authorList>
            <person name="Lanie J.A."/>
            <person name="Ng W.-L."/>
            <person name="Kazmierczak K.M."/>
            <person name="Andrzejewski T.M."/>
            <person name="Davidsen T.M."/>
            <person name="Wayne K.J."/>
            <person name="Tettelin H."/>
            <person name="Glass J.I."/>
            <person name="Rusch D."/>
            <person name="Podicherti R."/>
            <person name="Tsui H.-C.T."/>
            <person name="Winkler M.E."/>
        </authorList>
    </citation>
    <scope>NUCLEOTIDE SEQUENCE</scope>
</reference>
<dbReference type="SUPFAM" id="SSF51430">
    <property type="entry name" value="NAD(P)-linked oxidoreductase"/>
    <property type="match status" value="1"/>
</dbReference>